<proteinExistence type="predicted"/>
<dbReference type="GO" id="GO:0045892">
    <property type="term" value="P:negative regulation of DNA-templated transcription"/>
    <property type="evidence" value="ECO:0007669"/>
    <property type="project" value="TreeGrafter"/>
</dbReference>
<dbReference type="GO" id="GO:0003677">
    <property type="term" value="F:DNA binding"/>
    <property type="evidence" value="ECO:0007669"/>
    <property type="project" value="UniProtKB-KW"/>
</dbReference>
<evidence type="ECO:0000256" key="2">
    <source>
        <dbReference type="ARBA" id="ARBA00023125"/>
    </source>
</evidence>
<dbReference type="Gene3D" id="3.40.1410.10">
    <property type="entry name" value="Chorismate lyase-like"/>
    <property type="match status" value="1"/>
</dbReference>
<dbReference type="SUPFAM" id="SSF46785">
    <property type="entry name" value="Winged helix' DNA-binding domain"/>
    <property type="match status" value="1"/>
</dbReference>
<keyword evidence="2" id="KW-0238">DNA-binding</keyword>
<keyword evidence="3" id="KW-0804">Transcription</keyword>
<dbReference type="EMBL" id="JAPJZI010000001">
    <property type="protein sequence ID" value="MDA5399483.1"/>
    <property type="molecule type" value="Genomic_DNA"/>
</dbReference>
<name>A0A9X3UIX8_9HYPH</name>
<feature type="domain" description="HTH gntR-type" evidence="4">
    <location>
        <begin position="3"/>
        <end position="71"/>
    </location>
</feature>
<evidence type="ECO:0000256" key="3">
    <source>
        <dbReference type="ARBA" id="ARBA00023163"/>
    </source>
</evidence>
<dbReference type="SMART" id="SM00866">
    <property type="entry name" value="UTRA"/>
    <property type="match status" value="1"/>
</dbReference>
<sequence>MSNSLYVRVEHDILQRIQTGIWPVGTQLPKEDEMASQLGISRSTLRLAYASLHEKGILERKKRSGTRVIADKPANRFRMVTGGLNDVLSLGRDTKLRISGTRNVKTRDVALLEGQESVTGFWLEITGTRHLDEKDLPFNWSQIYVTGQYAGIEPALGTEVGSVFSVIEETFDIKVARVDQRVFAIGCPEEPAKAMGLKAGDPAIHIRAGLYDADDNLLEVSSAIFDPQRFHIRTDVRIQ</sequence>
<comment type="caution">
    <text evidence="5">The sequence shown here is derived from an EMBL/GenBank/DDBJ whole genome shotgun (WGS) entry which is preliminary data.</text>
</comment>
<dbReference type="GO" id="GO:0003700">
    <property type="term" value="F:DNA-binding transcription factor activity"/>
    <property type="evidence" value="ECO:0007669"/>
    <property type="project" value="InterPro"/>
</dbReference>
<dbReference type="Pfam" id="PF00392">
    <property type="entry name" value="GntR"/>
    <property type="match status" value="1"/>
</dbReference>
<dbReference type="PROSITE" id="PS50949">
    <property type="entry name" value="HTH_GNTR"/>
    <property type="match status" value="1"/>
</dbReference>
<evidence type="ECO:0000256" key="1">
    <source>
        <dbReference type="ARBA" id="ARBA00023015"/>
    </source>
</evidence>
<dbReference type="PANTHER" id="PTHR44846">
    <property type="entry name" value="MANNOSYL-D-GLYCERATE TRANSPORT/METABOLISM SYSTEM REPRESSOR MNGR-RELATED"/>
    <property type="match status" value="1"/>
</dbReference>
<dbReference type="InterPro" id="IPR000524">
    <property type="entry name" value="Tscrpt_reg_HTH_GntR"/>
</dbReference>
<accession>A0A9X3UIX8</accession>
<dbReference type="SUPFAM" id="SSF64288">
    <property type="entry name" value="Chorismate lyase-like"/>
    <property type="match status" value="1"/>
</dbReference>
<dbReference type="PANTHER" id="PTHR44846:SF1">
    <property type="entry name" value="MANNOSYL-D-GLYCERATE TRANSPORT_METABOLISM SYSTEM REPRESSOR MNGR-RELATED"/>
    <property type="match status" value="1"/>
</dbReference>
<dbReference type="InterPro" id="IPR036390">
    <property type="entry name" value="WH_DNA-bd_sf"/>
</dbReference>
<dbReference type="AlphaFoldDB" id="A0A9X3UIX8"/>
<evidence type="ECO:0000259" key="4">
    <source>
        <dbReference type="PROSITE" id="PS50949"/>
    </source>
</evidence>
<organism evidence="5 6">
    <name type="scientific">Hoeflea prorocentri</name>
    <dbReference type="NCBI Taxonomy" id="1922333"/>
    <lineage>
        <taxon>Bacteria</taxon>
        <taxon>Pseudomonadati</taxon>
        <taxon>Pseudomonadota</taxon>
        <taxon>Alphaproteobacteria</taxon>
        <taxon>Hyphomicrobiales</taxon>
        <taxon>Rhizobiaceae</taxon>
        <taxon>Hoeflea</taxon>
    </lineage>
</organism>
<dbReference type="InterPro" id="IPR036388">
    <property type="entry name" value="WH-like_DNA-bd_sf"/>
</dbReference>
<dbReference type="Pfam" id="PF07702">
    <property type="entry name" value="UTRA"/>
    <property type="match status" value="1"/>
</dbReference>
<evidence type="ECO:0000313" key="5">
    <source>
        <dbReference type="EMBL" id="MDA5399483.1"/>
    </source>
</evidence>
<dbReference type="Proteomes" id="UP001151234">
    <property type="component" value="Unassembled WGS sequence"/>
</dbReference>
<dbReference type="RefSeq" id="WP_267990917.1">
    <property type="nucleotide sequence ID" value="NZ_JAPJZI010000001.1"/>
</dbReference>
<keyword evidence="6" id="KW-1185">Reference proteome</keyword>
<dbReference type="InterPro" id="IPR011663">
    <property type="entry name" value="UTRA"/>
</dbReference>
<dbReference type="InterPro" id="IPR028978">
    <property type="entry name" value="Chorismate_lyase_/UTRA_dom_sf"/>
</dbReference>
<dbReference type="InterPro" id="IPR050679">
    <property type="entry name" value="Bact_HTH_transcr_reg"/>
</dbReference>
<gene>
    <name evidence="5" type="ORF">OQ273_12945</name>
</gene>
<dbReference type="CDD" id="cd07377">
    <property type="entry name" value="WHTH_GntR"/>
    <property type="match status" value="1"/>
</dbReference>
<dbReference type="SMART" id="SM00345">
    <property type="entry name" value="HTH_GNTR"/>
    <property type="match status" value="1"/>
</dbReference>
<dbReference type="PRINTS" id="PR00035">
    <property type="entry name" value="HTHGNTR"/>
</dbReference>
<keyword evidence="1" id="KW-0805">Transcription regulation</keyword>
<evidence type="ECO:0000313" key="6">
    <source>
        <dbReference type="Proteomes" id="UP001151234"/>
    </source>
</evidence>
<protein>
    <submittedName>
        <fullName evidence="5">GntR family transcriptional regulator</fullName>
    </submittedName>
</protein>
<reference evidence="5" key="1">
    <citation type="submission" date="2022-11" db="EMBL/GenBank/DDBJ databases">
        <title>Draft genome sequence of Hoeflea poritis E7-10 and Hoeflea prorocentri PM5-8, separated from scleractinian coral Porites lutea and marine dinoflagellate.</title>
        <authorList>
            <person name="Zhang G."/>
            <person name="Wei Q."/>
            <person name="Cai L."/>
        </authorList>
    </citation>
    <scope>NUCLEOTIDE SEQUENCE</scope>
    <source>
        <strain evidence="5">PM5-8</strain>
    </source>
</reference>
<dbReference type="Gene3D" id="1.10.10.10">
    <property type="entry name" value="Winged helix-like DNA-binding domain superfamily/Winged helix DNA-binding domain"/>
    <property type="match status" value="1"/>
</dbReference>